<feature type="domain" description="Peptidase C14 caspase" evidence="3">
    <location>
        <begin position="5"/>
        <end position="240"/>
    </location>
</feature>
<dbReference type="GO" id="GO:0006508">
    <property type="term" value="P:proteolysis"/>
    <property type="evidence" value="ECO:0007669"/>
    <property type="project" value="InterPro"/>
</dbReference>
<keyword evidence="5" id="KW-1185">Reference proteome</keyword>
<evidence type="ECO:0000256" key="2">
    <source>
        <dbReference type="SAM" id="MobiDB-lite"/>
    </source>
</evidence>
<sequence length="670" mass="74960">MASRVFALIIGIDKYKSGNIWDLETAVDDANSIKHLLTHDLHVPRDQICMLLGKQATKHNIEQSFSSHLTNNSAIEPGDAMLIYFAGHGSSIRSPRGWYGDGPKDVEVLCTFDYDTKWSEGRVAGISDRSMHAMIGELCRAKGDNITLILDCCFSPPSSRVALRERRHTRWTPTSKATPNDLLACLWKGTSSPTPSTPTRGFSRIGTDTHIVLAACKPGECATEGKAGGNFTQALLRTKDTIPLHTLSYVELTRQITPLLDEDQHPVCVGKQKDRILFDNLPFYPDVRYVSFGSYDEEKLRVDAGAIHGIAEGTEFSIHRHNRRGSLNPVLATLSVVEVHPTWCVARNKSTTRSKSAIREGWARVTRWNNRTPFRVHLRKSFFSFFRRFRLRREIPSRSSSLDDSNPSKTNVNMLRVRSASQSDVSVQVRRREIVLERQDDVIAANCRRIIHLSSDRTSSDLKVLDAAAHFHLHLHRKNPQRPLHGLVSMELFRLDSGSWNRVSGNLLVDGRAQITDDEKKSIYAVELHNNSDTDLYPYLAYMDSSGYGISMVYHPDAASHVAPLRKHSRMVIGEFRIFCLQQFLISVGDEGSTATNSEALSFNLLPGADVGAGFLKLFVSSTFTPMTFIEQGPPLSMSHASTRQGKSKERSDGNELWDSVIACVTVVRK</sequence>
<evidence type="ECO:0000313" key="5">
    <source>
        <dbReference type="Proteomes" id="UP001212997"/>
    </source>
</evidence>
<comment type="caution">
    <text evidence="4">The sequence shown here is derived from an EMBL/GenBank/DDBJ whole genome shotgun (WGS) entry which is preliminary data.</text>
</comment>
<dbReference type="GO" id="GO:0004197">
    <property type="term" value="F:cysteine-type endopeptidase activity"/>
    <property type="evidence" value="ECO:0007669"/>
    <property type="project" value="InterPro"/>
</dbReference>
<evidence type="ECO:0000256" key="1">
    <source>
        <dbReference type="ARBA" id="ARBA00009005"/>
    </source>
</evidence>
<dbReference type="InterPro" id="IPR011600">
    <property type="entry name" value="Pept_C14_caspase"/>
</dbReference>
<protein>
    <recommendedName>
        <fullName evidence="3">Peptidase C14 caspase domain-containing protein</fullName>
    </recommendedName>
</protein>
<dbReference type="AlphaFoldDB" id="A0AAD5VD75"/>
<feature type="region of interest" description="Disordered" evidence="2">
    <location>
        <begin position="635"/>
        <end position="654"/>
    </location>
</feature>
<dbReference type="Gene3D" id="3.40.50.1460">
    <property type="match status" value="1"/>
</dbReference>
<dbReference type="Pfam" id="PF00656">
    <property type="entry name" value="Peptidase_C14"/>
    <property type="match status" value="1"/>
</dbReference>
<accession>A0AAD5VD75</accession>
<name>A0AAD5VD75_9APHY</name>
<evidence type="ECO:0000259" key="3">
    <source>
        <dbReference type="Pfam" id="PF00656"/>
    </source>
</evidence>
<dbReference type="GO" id="GO:0005737">
    <property type="term" value="C:cytoplasm"/>
    <property type="evidence" value="ECO:0007669"/>
    <property type="project" value="TreeGrafter"/>
</dbReference>
<dbReference type="PANTHER" id="PTHR48104:SF30">
    <property type="entry name" value="METACASPASE-1"/>
    <property type="match status" value="1"/>
</dbReference>
<dbReference type="EMBL" id="JANAWD010000019">
    <property type="protein sequence ID" value="KAJ3490974.1"/>
    <property type="molecule type" value="Genomic_DNA"/>
</dbReference>
<dbReference type="InterPro" id="IPR050452">
    <property type="entry name" value="Metacaspase"/>
</dbReference>
<organism evidence="4 5">
    <name type="scientific">Meripilus lineatus</name>
    <dbReference type="NCBI Taxonomy" id="2056292"/>
    <lineage>
        <taxon>Eukaryota</taxon>
        <taxon>Fungi</taxon>
        <taxon>Dikarya</taxon>
        <taxon>Basidiomycota</taxon>
        <taxon>Agaricomycotina</taxon>
        <taxon>Agaricomycetes</taxon>
        <taxon>Polyporales</taxon>
        <taxon>Meripilaceae</taxon>
        <taxon>Meripilus</taxon>
    </lineage>
</organism>
<evidence type="ECO:0000313" key="4">
    <source>
        <dbReference type="EMBL" id="KAJ3490974.1"/>
    </source>
</evidence>
<dbReference type="PANTHER" id="PTHR48104">
    <property type="entry name" value="METACASPASE-4"/>
    <property type="match status" value="1"/>
</dbReference>
<gene>
    <name evidence="4" type="ORF">NLI96_g1031</name>
</gene>
<reference evidence="4" key="1">
    <citation type="submission" date="2022-07" db="EMBL/GenBank/DDBJ databases">
        <title>Genome Sequence of Physisporinus lineatus.</title>
        <authorList>
            <person name="Buettner E."/>
        </authorList>
    </citation>
    <scope>NUCLEOTIDE SEQUENCE</scope>
    <source>
        <strain evidence="4">VT162</strain>
    </source>
</reference>
<proteinExistence type="inferred from homology"/>
<comment type="similarity">
    <text evidence="1">Belongs to the peptidase C14B family.</text>
</comment>
<dbReference type="Proteomes" id="UP001212997">
    <property type="component" value="Unassembled WGS sequence"/>
</dbReference>